<evidence type="ECO:0000313" key="1">
    <source>
        <dbReference type="EMBL" id="EAU54962.1"/>
    </source>
</evidence>
<reference evidence="1 2" key="1">
    <citation type="submission" date="2006-09" db="EMBL/GenBank/DDBJ databases">
        <authorList>
            <person name="Emerson D."/>
            <person name="Ferriera S."/>
            <person name="Johnson J."/>
            <person name="Kravitz S."/>
            <person name="Halpern A."/>
            <person name="Remington K."/>
            <person name="Beeson K."/>
            <person name="Tran B."/>
            <person name="Rogers Y.-H."/>
            <person name="Friedman R."/>
            <person name="Venter J.C."/>
        </authorList>
    </citation>
    <scope>NUCLEOTIDE SEQUENCE [LARGE SCALE GENOMIC DNA]</scope>
    <source>
        <strain evidence="1 2">PV-1</strain>
    </source>
</reference>
<name>Q0F0R6_9PROT</name>
<organism evidence="1 2">
    <name type="scientific">Mariprofundus ferrooxydans PV-1</name>
    <dbReference type="NCBI Taxonomy" id="314345"/>
    <lineage>
        <taxon>Bacteria</taxon>
        <taxon>Pseudomonadati</taxon>
        <taxon>Pseudomonadota</taxon>
        <taxon>Candidatius Mariprofundia</taxon>
        <taxon>Mariprofundales</taxon>
        <taxon>Mariprofundaceae</taxon>
        <taxon>Mariprofundus</taxon>
    </lineage>
</organism>
<accession>Q0F0R6</accession>
<dbReference type="OrthoDB" id="5295314at2"/>
<dbReference type="Proteomes" id="UP000005297">
    <property type="component" value="Unassembled WGS sequence"/>
</dbReference>
<dbReference type="AlphaFoldDB" id="Q0F0R6"/>
<dbReference type="EMBL" id="AATS01000004">
    <property type="protein sequence ID" value="EAU54962.1"/>
    <property type="molecule type" value="Genomic_DNA"/>
</dbReference>
<dbReference type="HOGENOM" id="CLU_1584511_0_0_0"/>
<gene>
    <name evidence="1" type="ORF">SPV1_06454</name>
</gene>
<keyword evidence="2" id="KW-1185">Reference proteome</keyword>
<dbReference type="RefSeq" id="WP_009851584.1">
    <property type="nucleotide sequence ID" value="NZ_DS022295.1"/>
</dbReference>
<sequence length="168" mass="18702">MKRISQLSYFALLASVILINGGCEQQKAEKIQWQLPLEAPDDPHAVQSHVTVPDWATARQGDAELVWLQKSTTHLVHTKLALGDAADVEGWHIRLLGLASGLRVKNSTFLDDENVHNPAALVEISRGGKVVYRGWLFQEFPELFGLDDPEWKVWLKGITLRAAAKTEG</sequence>
<dbReference type="InParanoid" id="Q0F0R6"/>
<evidence type="ECO:0008006" key="3">
    <source>
        <dbReference type="Google" id="ProtNLM"/>
    </source>
</evidence>
<proteinExistence type="predicted"/>
<evidence type="ECO:0000313" key="2">
    <source>
        <dbReference type="Proteomes" id="UP000005297"/>
    </source>
</evidence>
<comment type="caution">
    <text evidence="1">The sequence shown here is derived from an EMBL/GenBank/DDBJ whole genome shotgun (WGS) entry which is preliminary data.</text>
</comment>
<dbReference type="Pfam" id="PF09923">
    <property type="entry name" value="DUF2155"/>
    <property type="match status" value="1"/>
</dbReference>
<dbReference type="InterPro" id="IPR019225">
    <property type="entry name" value="DUF2155"/>
</dbReference>
<protein>
    <recommendedName>
        <fullName evidence="3">DUF2155 domain-containing protein</fullName>
    </recommendedName>
</protein>